<keyword evidence="2" id="KW-1185">Reference proteome</keyword>
<accession>A0A5B7G8K2</accession>
<reference evidence="1 2" key="1">
    <citation type="submission" date="2019-05" db="EMBL/GenBank/DDBJ databases">
        <title>Another draft genome of Portunus trituberculatus and its Hox gene families provides insights of decapod evolution.</title>
        <authorList>
            <person name="Jeong J.-H."/>
            <person name="Song I."/>
            <person name="Kim S."/>
            <person name="Choi T."/>
            <person name="Kim D."/>
            <person name="Ryu S."/>
            <person name="Kim W."/>
        </authorList>
    </citation>
    <scope>NUCLEOTIDE SEQUENCE [LARGE SCALE GENOMIC DNA]</scope>
    <source>
        <tissue evidence="1">Muscle</tissue>
    </source>
</reference>
<gene>
    <name evidence="1" type="ORF">E2C01_049194</name>
</gene>
<protein>
    <submittedName>
        <fullName evidence="1">Uncharacterized protein</fullName>
    </submittedName>
</protein>
<comment type="caution">
    <text evidence="1">The sequence shown here is derived from an EMBL/GenBank/DDBJ whole genome shotgun (WGS) entry which is preliminary data.</text>
</comment>
<name>A0A5B7G8K2_PORTR</name>
<proteinExistence type="predicted"/>
<dbReference type="EMBL" id="VSRR010013030">
    <property type="protein sequence ID" value="MPC55262.1"/>
    <property type="molecule type" value="Genomic_DNA"/>
</dbReference>
<evidence type="ECO:0000313" key="2">
    <source>
        <dbReference type="Proteomes" id="UP000324222"/>
    </source>
</evidence>
<sequence length="67" mass="7289">MMCLAGSTRRLSVSRPHCLHPHHTTLLHHHTTPTHHPVASPHPFPTLSHAGSALRQVAAVLVAAWTL</sequence>
<evidence type="ECO:0000313" key="1">
    <source>
        <dbReference type="EMBL" id="MPC55262.1"/>
    </source>
</evidence>
<organism evidence="1 2">
    <name type="scientific">Portunus trituberculatus</name>
    <name type="common">Swimming crab</name>
    <name type="synonym">Neptunus trituberculatus</name>
    <dbReference type="NCBI Taxonomy" id="210409"/>
    <lineage>
        <taxon>Eukaryota</taxon>
        <taxon>Metazoa</taxon>
        <taxon>Ecdysozoa</taxon>
        <taxon>Arthropoda</taxon>
        <taxon>Crustacea</taxon>
        <taxon>Multicrustacea</taxon>
        <taxon>Malacostraca</taxon>
        <taxon>Eumalacostraca</taxon>
        <taxon>Eucarida</taxon>
        <taxon>Decapoda</taxon>
        <taxon>Pleocyemata</taxon>
        <taxon>Brachyura</taxon>
        <taxon>Eubrachyura</taxon>
        <taxon>Portunoidea</taxon>
        <taxon>Portunidae</taxon>
        <taxon>Portuninae</taxon>
        <taxon>Portunus</taxon>
    </lineage>
</organism>
<dbReference type="AlphaFoldDB" id="A0A5B7G8K2"/>
<dbReference type="Proteomes" id="UP000324222">
    <property type="component" value="Unassembled WGS sequence"/>
</dbReference>